<gene>
    <name evidence="3" type="ORF">SPBR_03810</name>
</gene>
<evidence type="ECO:0000256" key="1">
    <source>
        <dbReference type="SAM" id="MobiDB-lite"/>
    </source>
</evidence>
<proteinExistence type="predicted"/>
<accession>A0A0C2F7C4</accession>
<evidence type="ECO:0000313" key="3">
    <source>
        <dbReference type="EMBL" id="KIH94864.1"/>
    </source>
</evidence>
<dbReference type="EMBL" id="AWTV01000003">
    <property type="protein sequence ID" value="KIH94864.1"/>
    <property type="molecule type" value="Genomic_DNA"/>
</dbReference>
<dbReference type="Pfam" id="PF25545">
    <property type="entry name" value="DUF7924"/>
    <property type="match status" value="1"/>
</dbReference>
<keyword evidence="4" id="KW-1185">Reference proteome</keyword>
<feature type="compositionally biased region" description="Low complexity" evidence="1">
    <location>
        <begin position="277"/>
        <end position="291"/>
    </location>
</feature>
<feature type="region of interest" description="Disordered" evidence="1">
    <location>
        <begin position="243"/>
        <end position="319"/>
    </location>
</feature>
<comment type="caution">
    <text evidence="3">The sequence shown here is derived from an EMBL/GenBank/DDBJ whole genome shotgun (WGS) entry which is preliminary data.</text>
</comment>
<protein>
    <recommendedName>
        <fullName evidence="2">DUF7924 domain-containing protein</fullName>
    </recommendedName>
</protein>
<dbReference type="GeneID" id="63677021"/>
<organism evidence="3 4">
    <name type="scientific">Sporothrix brasiliensis 5110</name>
    <dbReference type="NCBI Taxonomy" id="1398154"/>
    <lineage>
        <taxon>Eukaryota</taxon>
        <taxon>Fungi</taxon>
        <taxon>Dikarya</taxon>
        <taxon>Ascomycota</taxon>
        <taxon>Pezizomycotina</taxon>
        <taxon>Sordariomycetes</taxon>
        <taxon>Sordariomycetidae</taxon>
        <taxon>Ophiostomatales</taxon>
        <taxon>Ophiostomataceae</taxon>
        <taxon>Sporothrix</taxon>
    </lineage>
</organism>
<feature type="compositionally biased region" description="Basic residues" evidence="1">
    <location>
        <begin position="306"/>
        <end position="319"/>
    </location>
</feature>
<dbReference type="Proteomes" id="UP000031575">
    <property type="component" value="Unassembled WGS sequence"/>
</dbReference>
<dbReference type="HOGENOM" id="CLU_023878_0_1_1"/>
<dbReference type="InterPro" id="IPR057684">
    <property type="entry name" value="DUF7924"/>
</dbReference>
<feature type="domain" description="DUF7924" evidence="2">
    <location>
        <begin position="35"/>
        <end position="193"/>
    </location>
</feature>
<sequence>MANDRAKNEAEVTTFVIPTILGPYQPDHPSALQTGFNNLQPLTDGTIAPPQPDIYYGADPGELARPVRDTLSHYIMPSTTEDRPWVPNFSVEVKGPNGRPAVATKQARYYGATGSRAMYSLQNYGEEEPEYDGKAYTYSSTYHDGTLKLYAHHPTAPTEEKGRPEYHMSQIRTFGMTDTRDTFVQGATAFRNTRDLAKRHRDSFIQAANARASQEDPAIDHSLWLDGDEELQQAIADANGYDVRDGDEATASHQPLYTGGDLEDPSQDSVALGDGLSVSGFTSSFTSSVSSAKRLKEPVSPPSRSKGSRSSKSHKRSRK</sequence>
<dbReference type="VEuPathDB" id="FungiDB:SPBR_03810"/>
<dbReference type="OrthoDB" id="5336565at2759"/>
<name>A0A0C2F7C4_9PEZI</name>
<dbReference type="AlphaFoldDB" id="A0A0C2F7C4"/>
<dbReference type="RefSeq" id="XP_040622874.1">
    <property type="nucleotide sequence ID" value="XM_040762100.1"/>
</dbReference>
<evidence type="ECO:0000313" key="4">
    <source>
        <dbReference type="Proteomes" id="UP000031575"/>
    </source>
</evidence>
<reference evidence="3 4" key="1">
    <citation type="journal article" date="2014" name="BMC Genomics">
        <title>Comparative genomics of the major fungal agents of human and animal Sporotrichosis: Sporothrix schenckii and Sporothrix brasiliensis.</title>
        <authorList>
            <person name="Teixeira M.M."/>
            <person name="de Almeida L.G."/>
            <person name="Kubitschek-Barreira P."/>
            <person name="Alves F.L."/>
            <person name="Kioshima E.S."/>
            <person name="Abadio A.K."/>
            <person name="Fernandes L."/>
            <person name="Derengowski L.S."/>
            <person name="Ferreira K.S."/>
            <person name="Souza R.C."/>
            <person name="Ruiz J.C."/>
            <person name="de Andrade N.C."/>
            <person name="Paes H.C."/>
            <person name="Nicola A.M."/>
            <person name="Albuquerque P."/>
            <person name="Gerber A.L."/>
            <person name="Martins V.P."/>
            <person name="Peconick L.D."/>
            <person name="Neto A.V."/>
            <person name="Chaucanez C.B."/>
            <person name="Silva P.A."/>
            <person name="Cunha O.L."/>
            <person name="de Oliveira F.F."/>
            <person name="dos Santos T.C."/>
            <person name="Barros A.L."/>
            <person name="Soares M.A."/>
            <person name="de Oliveira L.M."/>
            <person name="Marini M.M."/>
            <person name="Villalobos-Duno H."/>
            <person name="Cunha M.M."/>
            <person name="de Hoog S."/>
            <person name="da Silveira J.F."/>
            <person name="Henrissat B."/>
            <person name="Nino-Vega G.A."/>
            <person name="Cisalpino P.S."/>
            <person name="Mora-Montes H.M."/>
            <person name="Almeida S.R."/>
            <person name="Stajich J.E."/>
            <person name="Lopes-Bezerra L.M."/>
            <person name="Vasconcelos A.T."/>
            <person name="Felipe M.S."/>
        </authorList>
    </citation>
    <scope>NUCLEOTIDE SEQUENCE [LARGE SCALE GENOMIC DNA]</scope>
    <source>
        <strain evidence="3 4">5110</strain>
    </source>
</reference>
<evidence type="ECO:0000259" key="2">
    <source>
        <dbReference type="Pfam" id="PF25545"/>
    </source>
</evidence>